<protein>
    <submittedName>
        <fullName evidence="1">Uncharacterized protein</fullName>
    </submittedName>
</protein>
<evidence type="ECO:0000313" key="1">
    <source>
        <dbReference type="EMBL" id="KAH3738610.1"/>
    </source>
</evidence>
<comment type="caution">
    <text evidence="1">The sequence shown here is derived from an EMBL/GenBank/DDBJ whole genome shotgun (WGS) entry which is preliminary data.</text>
</comment>
<organism evidence="1 2">
    <name type="scientific">Dreissena polymorpha</name>
    <name type="common">Zebra mussel</name>
    <name type="synonym">Mytilus polymorpha</name>
    <dbReference type="NCBI Taxonomy" id="45954"/>
    <lineage>
        <taxon>Eukaryota</taxon>
        <taxon>Metazoa</taxon>
        <taxon>Spiralia</taxon>
        <taxon>Lophotrochozoa</taxon>
        <taxon>Mollusca</taxon>
        <taxon>Bivalvia</taxon>
        <taxon>Autobranchia</taxon>
        <taxon>Heteroconchia</taxon>
        <taxon>Euheterodonta</taxon>
        <taxon>Imparidentia</taxon>
        <taxon>Neoheterodontei</taxon>
        <taxon>Myida</taxon>
        <taxon>Dreissenoidea</taxon>
        <taxon>Dreissenidae</taxon>
        <taxon>Dreissena</taxon>
    </lineage>
</organism>
<sequence>HDDGLCGLSMRGVVCGLSIRGECRLVEQSCTKSASWGLYCFALSVFCQIYEYQYAKLKL</sequence>
<dbReference type="Proteomes" id="UP000828390">
    <property type="component" value="Unassembled WGS sequence"/>
</dbReference>
<reference evidence="1" key="2">
    <citation type="submission" date="2020-11" db="EMBL/GenBank/DDBJ databases">
        <authorList>
            <person name="McCartney M.A."/>
            <person name="Auch B."/>
            <person name="Kono T."/>
            <person name="Mallez S."/>
            <person name="Becker A."/>
            <person name="Gohl D.M."/>
            <person name="Silverstein K.A.T."/>
            <person name="Koren S."/>
            <person name="Bechman K.B."/>
            <person name="Herman A."/>
            <person name="Abrahante J.E."/>
            <person name="Garbe J."/>
        </authorList>
    </citation>
    <scope>NUCLEOTIDE SEQUENCE</scope>
    <source>
        <strain evidence="1">Duluth1</strain>
        <tissue evidence="1">Whole animal</tissue>
    </source>
</reference>
<feature type="non-terminal residue" evidence="1">
    <location>
        <position position="1"/>
    </location>
</feature>
<gene>
    <name evidence="1" type="ORF">DPMN_045249</name>
</gene>
<keyword evidence="2" id="KW-1185">Reference proteome</keyword>
<proteinExistence type="predicted"/>
<reference evidence="1" key="1">
    <citation type="journal article" date="2019" name="bioRxiv">
        <title>The Genome of the Zebra Mussel, Dreissena polymorpha: A Resource for Invasive Species Research.</title>
        <authorList>
            <person name="McCartney M.A."/>
            <person name="Auch B."/>
            <person name="Kono T."/>
            <person name="Mallez S."/>
            <person name="Zhang Y."/>
            <person name="Obille A."/>
            <person name="Becker A."/>
            <person name="Abrahante J.E."/>
            <person name="Garbe J."/>
            <person name="Badalamenti J.P."/>
            <person name="Herman A."/>
            <person name="Mangelson H."/>
            <person name="Liachko I."/>
            <person name="Sullivan S."/>
            <person name="Sone E.D."/>
            <person name="Koren S."/>
            <person name="Silverstein K.A.T."/>
            <person name="Beckman K.B."/>
            <person name="Gohl D.M."/>
        </authorList>
    </citation>
    <scope>NUCLEOTIDE SEQUENCE</scope>
    <source>
        <strain evidence="1">Duluth1</strain>
        <tissue evidence="1">Whole animal</tissue>
    </source>
</reference>
<name>A0A9D4HX66_DREPO</name>
<dbReference type="EMBL" id="JAIWYP010000011">
    <property type="protein sequence ID" value="KAH3738610.1"/>
    <property type="molecule type" value="Genomic_DNA"/>
</dbReference>
<dbReference type="AlphaFoldDB" id="A0A9D4HX66"/>
<evidence type="ECO:0000313" key="2">
    <source>
        <dbReference type="Proteomes" id="UP000828390"/>
    </source>
</evidence>
<accession>A0A9D4HX66</accession>